<dbReference type="OrthoDB" id="10056939at2759"/>
<evidence type="ECO:0000313" key="2">
    <source>
        <dbReference type="EMBL" id="VVB08820.1"/>
    </source>
</evidence>
<feature type="compositionally biased region" description="Basic residues" evidence="1">
    <location>
        <begin position="1"/>
        <end position="12"/>
    </location>
</feature>
<dbReference type="EMBL" id="CABITT030000006">
    <property type="protein sequence ID" value="VVB08820.1"/>
    <property type="molecule type" value="Genomic_DNA"/>
</dbReference>
<gene>
    <name evidence="2" type="ORF">ANE_LOCUS19264</name>
</gene>
<dbReference type="AlphaFoldDB" id="A0A565C5C1"/>
<comment type="caution">
    <text evidence="2">The sequence shown here is derived from an EMBL/GenBank/DDBJ whole genome shotgun (WGS) entry which is preliminary data.</text>
</comment>
<name>A0A565C5C1_9BRAS</name>
<sequence>MALVTHSHHHKTDLHNNNSDSMSQDYHHHQGIFSFSNGFHRSSSVSHQEEVEESAVSGAPIPVYETAGMLSEMFSFPGGGSGEAPVSGQHLLCSR</sequence>
<feature type="region of interest" description="Disordered" evidence="1">
    <location>
        <begin position="1"/>
        <end position="27"/>
    </location>
</feature>
<organism evidence="2 3">
    <name type="scientific">Arabis nemorensis</name>
    <dbReference type="NCBI Taxonomy" id="586526"/>
    <lineage>
        <taxon>Eukaryota</taxon>
        <taxon>Viridiplantae</taxon>
        <taxon>Streptophyta</taxon>
        <taxon>Embryophyta</taxon>
        <taxon>Tracheophyta</taxon>
        <taxon>Spermatophyta</taxon>
        <taxon>Magnoliopsida</taxon>
        <taxon>eudicotyledons</taxon>
        <taxon>Gunneridae</taxon>
        <taxon>Pentapetalae</taxon>
        <taxon>rosids</taxon>
        <taxon>malvids</taxon>
        <taxon>Brassicales</taxon>
        <taxon>Brassicaceae</taxon>
        <taxon>Arabideae</taxon>
        <taxon>Arabis</taxon>
    </lineage>
</organism>
<proteinExistence type="predicted"/>
<accession>A0A565C5C1</accession>
<evidence type="ECO:0000313" key="3">
    <source>
        <dbReference type="Proteomes" id="UP000489600"/>
    </source>
</evidence>
<evidence type="ECO:0000256" key="1">
    <source>
        <dbReference type="SAM" id="MobiDB-lite"/>
    </source>
</evidence>
<keyword evidence="3" id="KW-1185">Reference proteome</keyword>
<feature type="compositionally biased region" description="Polar residues" evidence="1">
    <location>
        <begin position="15"/>
        <end position="24"/>
    </location>
</feature>
<reference evidence="2" key="1">
    <citation type="submission" date="2019-07" db="EMBL/GenBank/DDBJ databases">
        <authorList>
            <person name="Dittberner H."/>
        </authorList>
    </citation>
    <scope>NUCLEOTIDE SEQUENCE [LARGE SCALE GENOMIC DNA]</scope>
</reference>
<dbReference type="Proteomes" id="UP000489600">
    <property type="component" value="Unassembled WGS sequence"/>
</dbReference>
<protein>
    <submittedName>
        <fullName evidence="2">Uncharacterized protein</fullName>
    </submittedName>
</protein>